<dbReference type="AlphaFoldDB" id="C3YE41"/>
<dbReference type="PANTHER" id="PTHR22739:SF7">
    <property type="entry name" value="EG:152A3.3 PROTEIN-RELATED"/>
    <property type="match status" value="1"/>
</dbReference>
<dbReference type="SMART" id="SM01283">
    <property type="entry name" value="Costars"/>
    <property type="match status" value="1"/>
</dbReference>
<evidence type="ECO:0000313" key="4">
    <source>
        <dbReference type="Proteomes" id="UP000001554"/>
    </source>
</evidence>
<dbReference type="InParanoid" id="C3YE41"/>
<reference evidence="5" key="3">
    <citation type="submission" date="2025-04" db="UniProtKB">
        <authorList>
            <consortium name="RefSeq"/>
        </authorList>
    </citation>
    <scope>IDENTIFICATION</scope>
    <source>
        <strain evidence="5">S238N-H82</strain>
        <tissue evidence="5">Testes</tissue>
    </source>
</reference>
<gene>
    <name evidence="5" type="primary">LOC118405783</name>
    <name evidence="3" type="ORF">BRAFLDRAFT_74161</name>
</gene>
<dbReference type="Gene3D" id="1.10.10.1540">
    <property type="entry name" value="Costar domain"/>
    <property type="match status" value="1"/>
</dbReference>
<dbReference type="OrthoDB" id="9871914at2759"/>
<organism>
    <name type="scientific">Branchiostoma floridae</name>
    <name type="common">Florida lancelet</name>
    <name type="synonym">Amphioxus</name>
    <dbReference type="NCBI Taxonomy" id="7739"/>
    <lineage>
        <taxon>Eukaryota</taxon>
        <taxon>Metazoa</taxon>
        <taxon>Chordata</taxon>
        <taxon>Cephalochordata</taxon>
        <taxon>Leptocardii</taxon>
        <taxon>Amphioxiformes</taxon>
        <taxon>Branchiostomatidae</taxon>
        <taxon>Branchiostoma</taxon>
    </lineage>
</organism>
<dbReference type="Proteomes" id="UP000001554">
    <property type="component" value="Chromosome 18"/>
</dbReference>
<protein>
    <submittedName>
        <fullName evidence="5">Actin-binding Rho-activating protein-like</fullName>
    </submittedName>
</protein>
<dbReference type="PANTHER" id="PTHR22739">
    <property type="entry name" value="STRIATED MUSCLE ACTIVATOR OF RHO-DEPENDENT SIGNALING-RELATED"/>
    <property type="match status" value="1"/>
</dbReference>
<feature type="compositionally biased region" description="Basic and acidic residues" evidence="1">
    <location>
        <begin position="52"/>
        <end position="71"/>
    </location>
</feature>
<dbReference type="OMA" id="QNWMMIN"/>
<evidence type="ECO:0000313" key="5">
    <source>
        <dbReference type="RefSeq" id="XP_035661422.1"/>
    </source>
</evidence>
<dbReference type="GO" id="GO:0030017">
    <property type="term" value="C:sarcomere"/>
    <property type="evidence" value="ECO:0000318"/>
    <property type="project" value="GO_Central"/>
</dbReference>
<accession>C3YE41</accession>
<dbReference type="eggNOG" id="KOG3376">
    <property type="taxonomic scope" value="Eukaryota"/>
</dbReference>
<dbReference type="GeneID" id="118405783"/>
<dbReference type="EMBL" id="GG666505">
    <property type="protein sequence ID" value="EEN61349.1"/>
    <property type="molecule type" value="Genomic_DNA"/>
</dbReference>
<dbReference type="KEGG" id="bfo:118405783"/>
<feature type="region of interest" description="Disordered" evidence="1">
    <location>
        <begin position="1"/>
        <end position="74"/>
    </location>
</feature>
<dbReference type="GO" id="GO:0045944">
    <property type="term" value="P:positive regulation of transcription by RNA polymerase II"/>
    <property type="evidence" value="ECO:0000318"/>
    <property type="project" value="GO_Central"/>
</dbReference>
<dbReference type="InterPro" id="IPR038095">
    <property type="entry name" value="Costars_sf"/>
</dbReference>
<name>C3YE41_BRAFL</name>
<evidence type="ECO:0000313" key="3">
    <source>
        <dbReference type="EMBL" id="EEN61349.1"/>
    </source>
</evidence>
<reference evidence="4" key="2">
    <citation type="journal article" date="2020" name="Nat. Ecol. Evol.">
        <title>Deeply conserved synteny resolves early events in vertebrate evolution.</title>
        <authorList>
            <person name="Simakov O."/>
            <person name="Marletaz F."/>
            <person name="Yue J.X."/>
            <person name="O'Connell B."/>
            <person name="Jenkins J."/>
            <person name="Brandt A."/>
            <person name="Calef R."/>
            <person name="Tung C.H."/>
            <person name="Huang T.K."/>
            <person name="Schmutz J."/>
            <person name="Satoh N."/>
            <person name="Yu J.K."/>
            <person name="Putnam N.H."/>
            <person name="Green R.E."/>
            <person name="Rokhsar D.S."/>
        </authorList>
    </citation>
    <scope>NUCLEOTIDE SEQUENCE [LARGE SCALE GENOMIC DNA]</scope>
    <source>
        <strain evidence="4">S238N-H82</strain>
    </source>
</reference>
<dbReference type="RefSeq" id="XP_035661422.1">
    <property type="nucleotide sequence ID" value="XM_035805529.1"/>
</dbReference>
<reference evidence="3" key="1">
    <citation type="journal article" date="2008" name="Nature">
        <title>The amphioxus genome and the evolution of the chordate karyotype.</title>
        <authorList>
            <consortium name="US DOE Joint Genome Institute (JGI-PGF)"/>
            <person name="Putnam N.H."/>
            <person name="Butts T."/>
            <person name="Ferrier D.E.K."/>
            <person name="Furlong R.F."/>
            <person name="Hellsten U."/>
            <person name="Kawashima T."/>
            <person name="Robinson-Rechavi M."/>
            <person name="Shoguchi E."/>
            <person name="Terry A."/>
            <person name="Yu J.-K."/>
            <person name="Benito-Gutierrez E.L."/>
            <person name="Dubchak I."/>
            <person name="Garcia-Fernandez J."/>
            <person name="Gibson-Brown J.J."/>
            <person name="Grigoriev I.V."/>
            <person name="Horton A.C."/>
            <person name="de Jong P.J."/>
            <person name="Jurka J."/>
            <person name="Kapitonov V.V."/>
            <person name="Kohara Y."/>
            <person name="Kuroki Y."/>
            <person name="Lindquist E."/>
            <person name="Lucas S."/>
            <person name="Osoegawa K."/>
            <person name="Pennacchio L.A."/>
            <person name="Salamov A.A."/>
            <person name="Satou Y."/>
            <person name="Sauka-Spengler T."/>
            <person name="Schmutz J."/>
            <person name="Shin-I T."/>
            <person name="Toyoda A."/>
            <person name="Bronner-Fraser M."/>
            <person name="Fujiyama A."/>
            <person name="Holland L.Z."/>
            <person name="Holland P.W.H."/>
            <person name="Satoh N."/>
            <person name="Rokhsar D.S."/>
        </authorList>
    </citation>
    <scope>NUCLEOTIDE SEQUENCE [LARGE SCALE GENOMIC DNA]</scope>
    <source>
        <strain evidence="3">S238N-H82</strain>
        <tissue evidence="3">Testes</tissue>
    </source>
</reference>
<proteinExistence type="predicted"/>
<evidence type="ECO:0000256" key="1">
    <source>
        <dbReference type="SAM" id="MobiDB-lite"/>
    </source>
</evidence>
<feature type="compositionally biased region" description="Basic and acidic residues" evidence="1">
    <location>
        <begin position="1"/>
        <end position="12"/>
    </location>
</feature>
<dbReference type="InterPro" id="IPR026111">
    <property type="entry name" value="Abra"/>
</dbReference>
<keyword evidence="4" id="KW-1185">Reference proteome</keyword>
<dbReference type="Pfam" id="PF14705">
    <property type="entry name" value="Costars"/>
    <property type="match status" value="1"/>
</dbReference>
<feature type="domain" description="Costars" evidence="2">
    <location>
        <begin position="76"/>
        <end position="152"/>
    </location>
</feature>
<sequence>MTEKPVSKKEPRGGVSGLSALWQQRTEEHAHQQSINPFSEWEDGPSTGPKLHRGDKGYGRPVEGSKTEARGKAAHSHISGEVLQVVDVINAIGWRDRDGRMCVNFGHLFEVYTKISNKVVGVLMRARKYGLVDFEGEMLWQGKDNHVMITVLRDV</sequence>
<evidence type="ECO:0000259" key="2">
    <source>
        <dbReference type="SMART" id="SM01283"/>
    </source>
</evidence>
<dbReference type="GO" id="GO:0035025">
    <property type="term" value="P:positive regulation of Rho protein signal transduction"/>
    <property type="evidence" value="ECO:0000318"/>
    <property type="project" value="GO_Central"/>
</dbReference>
<dbReference type="InterPro" id="IPR027817">
    <property type="entry name" value="Costars_dom"/>
</dbReference>
<dbReference type="GO" id="GO:0003779">
    <property type="term" value="F:actin binding"/>
    <property type="evidence" value="ECO:0007669"/>
    <property type="project" value="InterPro"/>
</dbReference>